<evidence type="ECO:0000313" key="2">
    <source>
        <dbReference type="EMBL" id="RAU17072.1"/>
    </source>
</evidence>
<dbReference type="EMBL" id="QKRX01000012">
    <property type="protein sequence ID" value="RAU17072.1"/>
    <property type="molecule type" value="Genomic_DNA"/>
</dbReference>
<comment type="caution">
    <text evidence="2">The sequence shown here is derived from an EMBL/GenBank/DDBJ whole genome shotgun (WGS) entry which is preliminary data.</text>
</comment>
<gene>
    <name evidence="2" type="ORF">DN062_14230</name>
</gene>
<evidence type="ECO:0000313" key="3">
    <source>
        <dbReference type="Proteomes" id="UP000250744"/>
    </source>
</evidence>
<dbReference type="Pfam" id="PF00903">
    <property type="entry name" value="Glyoxalase"/>
    <property type="match status" value="1"/>
</dbReference>
<organism evidence="2 3">
    <name type="scientific">Nitrincola tibetensis</name>
    <dbReference type="NCBI Taxonomy" id="2219697"/>
    <lineage>
        <taxon>Bacteria</taxon>
        <taxon>Pseudomonadati</taxon>
        <taxon>Pseudomonadota</taxon>
        <taxon>Gammaproteobacteria</taxon>
        <taxon>Oceanospirillales</taxon>
        <taxon>Oceanospirillaceae</taxon>
        <taxon>Nitrincola</taxon>
    </lineage>
</organism>
<name>A0A364NJ29_9GAMM</name>
<evidence type="ECO:0000259" key="1">
    <source>
        <dbReference type="Pfam" id="PF00903"/>
    </source>
</evidence>
<dbReference type="Gene3D" id="3.10.180.10">
    <property type="entry name" value="2,3-Dihydroxybiphenyl 1,2-Dioxygenase, domain 1"/>
    <property type="match status" value="1"/>
</dbReference>
<keyword evidence="3" id="KW-1185">Reference proteome</keyword>
<dbReference type="RefSeq" id="WP_112159979.1">
    <property type="nucleotide sequence ID" value="NZ_QKRX01000012.1"/>
</dbReference>
<protein>
    <recommendedName>
        <fullName evidence="1">Glyoxalase/fosfomycin resistance/dioxygenase domain-containing protein</fullName>
    </recommendedName>
</protein>
<dbReference type="InterPro" id="IPR029068">
    <property type="entry name" value="Glyas_Bleomycin-R_OHBP_Dase"/>
</dbReference>
<dbReference type="Proteomes" id="UP000250744">
    <property type="component" value="Unassembled WGS sequence"/>
</dbReference>
<dbReference type="SUPFAM" id="SSF54593">
    <property type="entry name" value="Glyoxalase/Bleomycin resistance protein/Dihydroxybiphenyl dioxygenase"/>
    <property type="match status" value="1"/>
</dbReference>
<dbReference type="InterPro" id="IPR004360">
    <property type="entry name" value="Glyas_Fos-R_dOase_dom"/>
</dbReference>
<feature type="domain" description="Glyoxalase/fosfomycin resistance/dioxygenase" evidence="1">
    <location>
        <begin position="6"/>
        <end position="55"/>
    </location>
</feature>
<proteinExistence type="predicted"/>
<sequence>MKTGLVIYSSSIHRLAEFYCHVFGFEVSEKDESYALLIAGSFELVLLETEVSKKASSTGKAREDTPIKPSFFIDTPLELVGEKIKEKGGALYQPKSWNFGGRQVCDGCDCEGNIFQLRVGKNA</sequence>
<reference evidence="2 3" key="1">
    <citation type="submission" date="2018-06" db="EMBL/GenBank/DDBJ databases">
        <title>Nitrincola tibetense sp. nov., isolated from Lake XuguoCo on Tibetan Plateau.</title>
        <authorList>
            <person name="Xing P."/>
        </authorList>
    </citation>
    <scope>NUCLEOTIDE SEQUENCE [LARGE SCALE GENOMIC DNA]</scope>
    <source>
        <strain evidence="3">xg18</strain>
    </source>
</reference>
<dbReference type="AlphaFoldDB" id="A0A364NJ29"/>
<accession>A0A364NJ29</accession>
<dbReference type="OrthoDB" id="4762357at2"/>